<name>A0A2N5TWN8_9BASI</name>
<proteinExistence type="predicted"/>
<dbReference type="EMBL" id="PGCJ01000395">
    <property type="protein sequence ID" value="PLW29899.1"/>
    <property type="molecule type" value="Genomic_DNA"/>
</dbReference>
<gene>
    <name evidence="1" type="ORF">PCANC_25557</name>
</gene>
<dbReference type="Proteomes" id="UP000235388">
    <property type="component" value="Unassembled WGS sequence"/>
</dbReference>
<evidence type="ECO:0000313" key="2">
    <source>
        <dbReference type="Proteomes" id="UP000235388"/>
    </source>
</evidence>
<accession>A0A2N5TWN8</accession>
<protein>
    <submittedName>
        <fullName evidence="1">Uncharacterized protein</fullName>
    </submittedName>
</protein>
<keyword evidence="2" id="KW-1185">Reference proteome</keyword>
<dbReference type="AlphaFoldDB" id="A0A2N5TWN8"/>
<organism evidence="1 2">
    <name type="scientific">Puccinia coronata f. sp. avenae</name>
    <dbReference type="NCBI Taxonomy" id="200324"/>
    <lineage>
        <taxon>Eukaryota</taxon>
        <taxon>Fungi</taxon>
        <taxon>Dikarya</taxon>
        <taxon>Basidiomycota</taxon>
        <taxon>Pucciniomycotina</taxon>
        <taxon>Pucciniomycetes</taxon>
        <taxon>Pucciniales</taxon>
        <taxon>Pucciniaceae</taxon>
        <taxon>Puccinia</taxon>
    </lineage>
</organism>
<reference evidence="1 2" key="1">
    <citation type="submission" date="2017-11" db="EMBL/GenBank/DDBJ databases">
        <title>De novo assembly and phasing of dikaryotic genomes from two isolates of Puccinia coronata f. sp. avenae, the causal agent of oat crown rust.</title>
        <authorList>
            <person name="Miller M.E."/>
            <person name="Zhang Y."/>
            <person name="Omidvar V."/>
            <person name="Sperschneider J."/>
            <person name="Schwessinger B."/>
            <person name="Raley C."/>
            <person name="Palmer J.M."/>
            <person name="Garnica D."/>
            <person name="Upadhyaya N."/>
            <person name="Rathjen J."/>
            <person name="Taylor J.M."/>
            <person name="Park R.F."/>
            <person name="Dodds P.N."/>
            <person name="Hirsch C.D."/>
            <person name="Kianian S.F."/>
            <person name="Figueroa M."/>
        </authorList>
    </citation>
    <scope>NUCLEOTIDE SEQUENCE [LARGE SCALE GENOMIC DNA]</scope>
    <source>
        <strain evidence="1">12NC29</strain>
    </source>
</reference>
<evidence type="ECO:0000313" key="1">
    <source>
        <dbReference type="EMBL" id="PLW29899.1"/>
    </source>
</evidence>
<comment type="caution">
    <text evidence="1">The sequence shown here is derived from an EMBL/GenBank/DDBJ whole genome shotgun (WGS) entry which is preliminary data.</text>
</comment>
<sequence length="56" mass="6286">MTTSESSRYRMPLLNLVKTRQDSSTLVKTRFDTLYASALLRSPILVLIQSLLAAQS</sequence>